<evidence type="ECO:0000256" key="10">
    <source>
        <dbReference type="ARBA" id="ARBA00023136"/>
    </source>
</evidence>
<dbReference type="Ensembl" id="ENSOTST00005162225.1">
    <property type="protein sequence ID" value="ENSOTSP00005115849.1"/>
    <property type="gene ID" value="ENSOTSG00005074397.1"/>
</dbReference>
<evidence type="ECO:0000313" key="15">
    <source>
        <dbReference type="Ensembl" id="ENSOTSP00005115849.1"/>
    </source>
</evidence>
<keyword evidence="11" id="KW-0010">Activator</keyword>
<evidence type="ECO:0000256" key="8">
    <source>
        <dbReference type="ARBA" id="ARBA00023015"/>
    </source>
</evidence>
<evidence type="ECO:0000313" key="16">
    <source>
        <dbReference type="Proteomes" id="UP000694402"/>
    </source>
</evidence>
<evidence type="ECO:0000256" key="14">
    <source>
        <dbReference type="SAM" id="MobiDB-lite"/>
    </source>
</evidence>
<evidence type="ECO:0000256" key="2">
    <source>
        <dbReference type="ARBA" id="ARBA00004345"/>
    </source>
</evidence>
<evidence type="ECO:0000256" key="11">
    <source>
        <dbReference type="ARBA" id="ARBA00023159"/>
    </source>
</evidence>
<dbReference type="InterPro" id="IPR026752">
    <property type="entry name" value="Cavin_fam"/>
</dbReference>
<comment type="similarity">
    <text evidence="3">Belongs to the CAVIN family.</text>
</comment>
<dbReference type="GeneTree" id="ENSGT00950000182910"/>
<evidence type="ECO:0000256" key="12">
    <source>
        <dbReference type="ARBA" id="ARBA00023163"/>
    </source>
</evidence>
<feature type="compositionally biased region" description="Acidic residues" evidence="14">
    <location>
        <begin position="273"/>
        <end position="283"/>
    </location>
</feature>
<feature type="region of interest" description="Disordered" evidence="14">
    <location>
        <begin position="269"/>
        <end position="297"/>
    </location>
</feature>
<keyword evidence="7" id="KW-0221">Differentiation</keyword>
<dbReference type="GO" id="GO:0030017">
    <property type="term" value="C:sarcomere"/>
    <property type="evidence" value="ECO:0007669"/>
    <property type="project" value="UniProtKB-SubCell"/>
</dbReference>
<keyword evidence="6" id="KW-0517">Myogenesis</keyword>
<evidence type="ECO:0000256" key="1">
    <source>
        <dbReference type="ARBA" id="ARBA00004204"/>
    </source>
</evidence>
<keyword evidence="4" id="KW-0217">Developmental protein</keyword>
<comment type="subcellular location">
    <subcellularLocation>
        <location evidence="1">Cytoplasm</location>
        <location evidence="1">Myofibril</location>
        <location evidence="1">Sarcomere</location>
    </subcellularLocation>
    <subcellularLocation>
        <location evidence="2">Membrane</location>
        <location evidence="2">Caveola</location>
    </subcellularLocation>
</comment>
<gene>
    <name evidence="15" type="primary">cavin4a</name>
</gene>
<dbReference type="PANTHER" id="PTHR15240">
    <property type="entry name" value="CAVIN"/>
    <property type="match status" value="1"/>
</dbReference>
<dbReference type="GO" id="GO:0005901">
    <property type="term" value="C:caveola"/>
    <property type="evidence" value="ECO:0007669"/>
    <property type="project" value="UniProtKB-SubCell"/>
</dbReference>
<accession>A0AAZ3PJ17</accession>
<dbReference type="AlphaFoldDB" id="A0AAZ3PJ17"/>
<dbReference type="GO" id="GO:0010468">
    <property type="term" value="P:regulation of gene expression"/>
    <property type="evidence" value="ECO:0007669"/>
    <property type="project" value="TreeGrafter"/>
</dbReference>
<keyword evidence="8" id="KW-0805">Transcription regulation</keyword>
<keyword evidence="5" id="KW-0963">Cytoplasm</keyword>
<evidence type="ECO:0000256" key="5">
    <source>
        <dbReference type="ARBA" id="ARBA00022490"/>
    </source>
</evidence>
<reference evidence="15" key="3">
    <citation type="submission" date="2025-09" db="UniProtKB">
        <authorList>
            <consortium name="Ensembl"/>
        </authorList>
    </citation>
    <scope>IDENTIFICATION</scope>
</reference>
<dbReference type="PANTHER" id="PTHR15240:SF4">
    <property type="entry name" value="CAVEOLAE-ASSOCIATED PROTEIN 4"/>
    <property type="match status" value="1"/>
</dbReference>
<organism evidence="15 16">
    <name type="scientific">Oncorhynchus tshawytscha</name>
    <name type="common">Chinook salmon</name>
    <name type="synonym">Salmo tshawytscha</name>
    <dbReference type="NCBI Taxonomy" id="74940"/>
    <lineage>
        <taxon>Eukaryota</taxon>
        <taxon>Metazoa</taxon>
        <taxon>Chordata</taxon>
        <taxon>Craniata</taxon>
        <taxon>Vertebrata</taxon>
        <taxon>Euteleostomi</taxon>
        <taxon>Actinopterygii</taxon>
        <taxon>Neopterygii</taxon>
        <taxon>Teleostei</taxon>
        <taxon>Protacanthopterygii</taxon>
        <taxon>Salmoniformes</taxon>
        <taxon>Salmonidae</taxon>
        <taxon>Salmoninae</taxon>
        <taxon>Oncorhynchus</taxon>
    </lineage>
</organism>
<keyword evidence="16" id="KW-1185">Reference proteome</keyword>
<evidence type="ECO:0000256" key="4">
    <source>
        <dbReference type="ARBA" id="ARBA00022473"/>
    </source>
</evidence>
<evidence type="ECO:0000256" key="6">
    <source>
        <dbReference type="ARBA" id="ARBA00022541"/>
    </source>
</evidence>
<protein>
    <recommendedName>
        <fullName evidence="13">Muscle-restricted coiled-coil protein</fullName>
    </recommendedName>
</protein>
<evidence type="ECO:0000256" key="9">
    <source>
        <dbReference type="ARBA" id="ARBA00023054"/>
    </source>
</evidence>
<evidence type="ECO:0000256" key="7">
    <source>
        <dbReference type="ARBA" id="ARBA00022782"/>
    </source>
</evidence>
<dbReference type="Pfam" id="PF15237">
    <property type="entry name" value="PTRF_SDPR"/>
    <property type="match status" value="1"/>
</dbReference>
<reference evidence="15" key="2">
    <citation type="submission" date="2025-08" db="UniProtKB">
        <authorList>
            <consortium name="Ensembl"/>
        </authorList>
    </citation>
    <scope>IDENTIFICATION</scope>
</reference>
<dbReference type="GO" id="GO:0030154">
    <property type="term" value="P:cell differentiation"/>
    <property type="evidence" value="ECO:0007669"/>
    <property type="project" value="UniProtKB-KW"/>
</dbReference>
<sequence length="349" mass="38828">MDQSKYRMAGVQDKLEVLGVEDDAGNPISALTILSLLERVAGIIDNVQAGQQRMEEQQLDLETNIKTIQGDVLKLAKDHTTTSGTVEKLLQKTRKVSSNVKEVRTRVETTQEELLTRNKFRVIIYQGEHEIPSVAVTKTPKGAVGMEGLVIEPDTYDVPGDISSDEEYMTVDETEGGSRTARLKASGMKGIESIKQAFSKETMTKTKDNLGTKFHNMGEKMVPPERREKMHQASERIKHSGERLKENIAKKAPTKESFRIKLKKERTVAEGQEGAEADGEVDEAVTPVKGRKSPEVSKTPVVTYTEVVTERETKREGPVEEPAAIRIGEVGKFTVEAVEEGKEDEYDRK</sequence>
<dbReference type="Proteomes" id="UP000694402">
    <property type="component" value="Unassembled WGS sequence"/>
</dbReference>
<name>A0AAZ3PJ17_ONCTS</name>
<keyword evidence="9" id="KW-0175">Coiled coil</keyword>
<reference evidence="16" key="1">
    <citation type="journal article" date="2018" name="PLoS ONE">
        <title>Chinook salmon (Oncorhynchus tshawytscha) genome and transcriptome.</title>
        <authorList>
            <person name="Christensen K.A."/>
            <person name="Leong J.S."/>
            <person name="Sakhrani D."/>
            <person name="Biagi C.A."/>
            <person name="Minkley D.R."/>
            <person name="Withler R.E."/>
            <person name="Rondeau E.B."/>
            <person name="Koop B.F."/>
            <person name="Devlin R.H."/>
        </authorList>
    </citation>
    <scope>NUCLEOTIDE SEQUENCE [LARGE SCALE GENOMIC DNA]</scope>
</reference>
<evidence type="ECO:0000256" key="13">
    <source>
        <dbReference type="ARBA" id="ARBA00030534"/>
    </source>
</evidence>
<keyword evidence="12" id="KW-0804">Transcription</keyword>
<evidence type="ECO:0000256" key="3">
    <source>
        <dbReference type="ARBA" id="ARBA00008836"/>
    </source>
</evidence>
<proteinExistence type="inferred from homology"/>
<dbReference type="GO" id="GO:0007517">
    <property type="term" value="P:muscle organ development"/>
    <property type="evidence" value="ECO:0007669"/>
    <property type="project" value="UniProtKB-KW"/>
</dbReference>
<keyword evidence="10" id="KW-0472">Membrane</keyword>